<dbReference type="SMART" id="SM00857">
    <property type="entry name" value="Resolvase"/>
    <property type="match status" value="1"/>
</dbReference>
<sequence length="442" mass="51484">MDDTAVTERPGTTPTEIREKVKYCLYARKSSESEERQALSIESQVKEMLQLAEKEGLEIVEMKRESHSAKETGQRIIFNELLEDIRQEKFNGILTWAPDRLSRNAGDLGAIVDLMDQKLLLEIRTYGQRFTDNPNEKFLLMILGSQAKLENDHRGINVKRGLRTRCEMGLWPTVAPLGYLNQNRMDKKGHVVIDPVRSPIVKQMFEKVAYEMWSGRKVDHWLRFEMNFKTRGNKPLTLSGIYRTLQNSFYYGTFEYPRESGNWYQGKHKPLINQELFEKVQAHLKRDQITRENKEFAFTKLMVCGLCGSGITAEEKYKKLRDGTTAKYVYYGCTRGRDRYCKNKYIREGELIKELLKIVDELNINELGMKMKLQEEVKRFNKFQNAVLGNGEQEANTDDIDLKTYAKYLLREGSVSEKRDLLANLRSRLVYQNMQISLGDMS</sequence>
<feature type="domain" description="Resolvase/invertase-type recombinase catalytic" evidence="1">
    <location>
        <begin position="22"/>
        <end position="169"/>
    </location>
</feature>
<gene>
    <name evidence="3" type="ORF">COT89_01340</name>
</gene>
<evidence type="ECO:0008006" key="5">
    <source>
        <dbReference type="Google" id="ProtNLM"/>
    </source>
</evidence>
<dbReference type="InterPro" id="IPR006119">
    <property type="entry name" value="Resolv_N"/>
</dbReference>
<dbReference type="Pfam" id="PF13408">
    <property type="entry name" value="Zn_ribbon_recom"/>
    <property type="match status" value="1"/>
</dbReference>
<dbReference type="PROSITE" id="PS51737">
    <property type="entry name" value="RECOMBINASE_DNA_BIND"/>
    <property type="match status" value="1"/>
</dbReference>
<dbReference type="SUPFAM" id="SSF53041">
    <property type="entry name" value="Resolvase-like"/>
    <property type="match status" value="1"/>
</dbReference>
<protein>
    <recommendedName>
        <fullName evidence="5">Recombinase family protein</fullName>
    </recommendedName>
</protein>
<dbReference type="Gene3D" id="3.90.1750.20">
    <property type="entry name" value="Putative Large Serine Recombinase, Chain B, Domain 2"/>
    <property type="match status" value="1"/>
</dbReference>
<dbReference type="InterPro" id="IPR025827">
    <property type="entry name" value="Zn_ribbon_recom_dom"/>
</dbReference>
<dbReference type="GO" id="GO:0000150">
    <property type="term" value="F:DNA strand exchange activity"/>
    <property type="evidence" value="ECO:0007669"/>
    <property type="project" value="InterPro"/>
</dbReference>
<comment type="caution">
    <text evidence="3">The sequence shown here is derived from an EMBL/GenBank/DDBJ whole genome shotgun (WGS) entry which is preliminary data.</text>
</comment>
<accession>A0A2H0VG18</accession>
<dbReference type="PANTHER" id="PTHR30461">
    <property type="entry name" value="DNA-INVERTASE FROM LAMBDOID PROPHAGE"/>
    <property type="match status" value="1"/>
</dbReference>
<dbReference type="InterPro" id="IPR050639">
    <property type="entry name" value="SSR_resolvase"/>
</dbReference>
<dbReference type="Proteomes" id="UP000231466">
    <property type="component" value="Unassembled WGS sequence"/>
</dbReference>
<dbReference type="GO" id="GO:0003677">
    <property type="term" value="F:DNA binding"/>
    <property type="evidence" value="ECO:0007669"/>
    <property type="project" value="InterPro"/>
</dbReference>
<organism evidence="3 4">
    <name type="scientific">Candidatus Colwellbacteria bacterium CG10_big_fil_rev_8_21_14_0_10_42_22</name>
    <dbReference type="NCBI Taxonomy" id="1974540"/>
    <lineage>
        <taxon>Bacteria</taxon>
        <taxon>Candidatus Colwelliibacteriota</taxon>
    </lineage>
</organism>
<dbReference type="Gene3D" id="3.40.50.1390">
    <property type="entry name" value="Resolvase, N-terminal catalytic domain"/>
    <property type="match status" value="1"/>
</dbReference>
<evidence type="ECO:0000313" key="4">
    <source>
        <dbReference type="Proteomes" id="UP000231466"/>
    </source>
</evidence>
<evidence type="ECO:0000259" key="1">
    <source>
        <dbReference type="PROSITE" id="PS51736"/>
    </source>
</evidence>
<evidence type="ECO:0000259" key="2">
    <source>
        <dbReference type="PROSITE" id="PS51737"/>
    </source>
</evidence>
<dbReference type="CDD" id="cd00338">
    <property type="entry name" value="Ser_Recombinase"/>
    <property type="match status" value="1"/>
</dbReference>
<evidence type="ECO:0000313" key="3">
    <source>
        <dbReference type="EMBL" id="PIR98064.1"/>
    </source>
</evidence>
<dbReference type="PANTHER" id="PTHR30461:SF23">
    <property type="entry name" value="DNA RECOMBINASE-RELATED"/>
    <property type="match status" value="1"/>
</dbReference>
<name>A0A2H0VG18_9BACT</name>
<dbReference type="AlphaFoldDB" id="A0A2H0VG18"/>
<dbReference type="InterPro" id="IPR038109">
    <property type="entry name" value="DNA_bind_recomb_sf"/>
</dbReference>
<dbReference type="Pfam" id="PF07508">
    <property type="entry name" value="Recombinase"/>
    <property type="match status" value="1"/>
</dbReference>
<dbReference type="EMBL" id="PFAH01000005">
    <property type="protein sequence ID" value="PIR98064.1"/>
    <property type="molecule type" value="Genomic_DNA"/>
</dbReference>
<dbReference type="InterPro" id="IPR011109">
    <property type="entry name" value="DNA_bind_recombinase_dom"/>
</dbReference>
<dbReference type="PROSITE" id="PS51736">
    <property type="entry name" value="RECOMBINASES_3"/>
    <property type="match status" value="1"/>
</dbReference>
<feature type="domain" description="Recombinase" evidence="2">
    <location>
        <begin position="176"/>
        <end position="290"/>
    </location>
</feature>
<reference evidence="4" key="1">
    <citation type="submission" date="2017-09" db="EMBL/GenBank/DDBJ databases">
        <title>Depth-based differentiation of microbial function through sediment-hosted aquifers and enrichment of novel symbionts in the deep terrestrial subsurface.</title>
        <authorList>
            <person name="Probst A.J."/>
            <person name="Ladd B."/>
            <person name="Jarett J.K."/>
            <person name="Geller-Mcgrath D.E."/>
            <person name="Sieber C.M.K."/>
            <person name="Emerson J.B."/>
            <person name="Anantharaman K."/>
            <person name="Thomas B.C."/>
            <person name="Malmstrom R."/>
            <person name="Stieglmeier M."/>
            <person name="Klingl A."/>
            <person name="Woyke T."/>
            <person name="Ryan C.M."/>
            <person name="Banfield J.F."/>
        </authorList>
    </citation>
    <scope>NUCLEOTIDE SEQUENCE [LARGE SCALE GENOMIC DNA]</scope>
</reference>
<dbReference type="Pfam" id="PF00239">
    <property type="entry name" value="Resolvase"/>
    <property type="match status" value="1"/>
</dbReference>
<proteinExistence type="predicted"/>
<dbReference type="InterPro" id="IPR036162">
    <property type="entry name" value="Resolvase-like_N_sf"/>
</dbReference>